<dbReference type="GO" id="GO:0005634">
    <property type="term" value="C:nucleus"/>
    <property type="evidence" value="ECO:0007669"/>
    <property type="project" value="UniProtKB-SubCell"/>
</dbReference>
<dbReference type="Proteomes" id="UP000008909">
    <property type="component" value="Unassembled WGS sequence"/>
</dbReference>
<dbReference type="InterPro" id="IPR043502">
    <property type="entry name" value="DNA/RNA_pol_sf"/>
</dbReference>
<keyword evidence="3" id="KW-0479">Metal-binding</keyword>
<evidence type="ECO:0000313" key="8">
    <source>
        <dbReference type="EMBL" id="GAA57760.1"/>
    </source>
</evidence>
<protein>
    <submittedName>
        <fullName evidence="8">DNA polymerase eta subunit</fullName>
    </submittedName>
</protein>
<dbReference type="EMBL" id="DF145020">
    <property type="protein sequence ID" value="GAA57760.1"/>
    <property type="molecule type" value="Genomic_DNA"/>
</dbReference>
<keyword evidence="9" id="KW-1185">Reference proteome</keyword>
<gene>
    <name evidence="8" type="ORF">CLF_113166</name>
</gene>
<dbReference type="GO" id="GO:0009314">
    <property type="term" value="P:response to radiation"/>
    <property type="evidence" value="ECO:0007669"/>
    <property type="project" value="TreeGrafter"/>
</dbReference>
<dbReference type="GO" id="GO:0003887">
    <property type="term" value="F:DNA-directed DNA polymerase activity"/>
    <property type="evidence" value="ECO:0007669"/>
    <property type="project" value="TreeGrafter"/>
</dbReference>
<dbReference type="Pfam" id="PF00817">
    <property type="entry name" value="IMS"/>
    <property type="match status" value="1"/>
</dbReference>
<feature type="domain" description="UmuC" evidence="7">
    <location>
        <begin position="1"/>
        <end position="173"/>
    </location>
</feature>
<dbReference type="GO" id="GO:0035861">
    <property type="term" value="C:site of double-strand break"/>
    <property type="evidence" value="ECO:0007669"/>
    <property type="project" value="TreeGrafter"/>
</dbReference>
<dbReference type="GO" id="GO:0006281">
    <property type="term" value="P:DNA repair"/>
    <property type="evidence" value="ECO:0007669"/>
    <property type="project" value="UniProtKB-KW"/>
</dbReference>
<dbReference type="SUPFAM" id="SSF56672">
    <property type="entry name" value="DNA/RNA polymerases"/>
    <property type="match status" value="1"/>
</dbReference>
<evidence type="ECO:0000256" key="5">
    <source>
        <dbReference type="ARBA" id="ARBA00023204"/>
    </source>
</evidence>
<dbReference type="InterPro" id="IPR052230">
    <property type="entry name" value="DNA_polymerase_eta"/>
</dbReference>
<keyword evidence="5" id="KW-0234">DNA repair</keyword>
<evidence type="ECO:0000259" key="7">
    <source>
        <dbReference type="PROSITE" id="PS50173"/>
    </source>
</evidence>
<dbReference type="GO" id="GO:0005657">
    <property type="term" value="C:replication fork"/>
    <property type="evidence" value="ECO:0007669"/>
    <property type="project" value="TreeGrafter"/>
</dbReference>
<reference key="2">
    <citation type="submission" date="2011-10" db="EMBL/GenBank/DDBJ databases">
        <title>The genome and transcriptome sequence of Clonorchis sinensis provide insights into the carcinogenic liver fluke.</title>
        <authorList>
            <person name="Wang X."/>
            <person name="Huang Y."/>
            <person name="Chen W."/>
            <person name="Liu H."/>
            <person name="Guo L."/>
            <person name="Chen Y."/>
            <person name="Luo F."/>
            <person name="Zhou W."/>
            <person name="Sun J."/>
            <person name="Mao Q."/>
            <person name="Liang P."/>
            <person name="Zhou C."/>
            <person name="Tian Y."/>
            <person name="Men J."/>
            <person name="Lv X."/>
            <person name="Huang L."/>
            <person name="Zhou J."/>
            <person name="Hu Y."/>
            <person name="Li R."/>
            <person name="Zhang F."/>
            <person name="Lei H."/>
            <person name="Li X."/>
            <person name="Hu X."/>
            <person name="Liang C."/>
            <person name="Xu J."/>
            <person name="Wu Z."/>
            <person name="Yu X."/>
        </authorList>
    </citation>
    <scope>NUCLEOTIDE SEQUENCE</scope>
    <source>
        <strain>Henan</strain>
    </source>
</reference>
<sequence>IIAVSYEARAEGVKRGMWGKTAISVCPNLILFEVPEKRGKADLAKYRSASAEVFQCISEHFKDVERASIDEAYVDLTELVTSTVQQIDWTKSGAHQPNSESFVVIDSGSALEASANGMCAVLDRLDWVNYLEERFNDGLRYAVATELTHKLRQTILTRTGFRCSAGIAPNKWLDIWISILHEYVRKDVYLTFKVTNTNSVRFQLRTSSDAEAVVAGFARLVIVFSYRAEVSPLDRISVGGRLRALRLAMSVKKSRESHLCLYTLLEVIQLPVGRNSPQDKNFPHTFIIETSLQLTSCGNRHRSRLHLKCTANTELNRKLLSISIGH</sequence>
<evidence type="ECO:0000256" key="1">
    <source>
        <dbReference type="ARBA" id="ARBA00004123"/>
    </source>
</evidence>
<dbReference type="InterPro" id="IPR001126">
    <property type="entry name" value="UmuC"/>
</dbReference>
<reference evidence="8" key="1">
    <citation type="journal article" date="2011" name="Genome Biol.">
        <title>The draft genome of the carcinogenic human liver fluke Clonorchis sinensis.</title>
        <authorList>
            <person name="Wang X."/>
            <person name="Chen W."/>
            <person name="Huang Y."/>
            <person name="Sun J."/>
            <person name="Men J."/>
            <person name="Liu H."/>
            <person name="Luo F."/>
            <person name="Guo L."/>
            <person name="Lv X."/>
            <person name="Deng C."/>
            <person name="Zhou C."/>
            <person name="Fan Y."/>
            <person name="Li X."/>
            <person name="Huang L."/>
            <person name="Hu Y."/>
            <person name="Liang C."/>
            <person name="Hu X."/>
            <person name="Xu J."/>
            <person name="Yu X."/>
        </authorList>
    </citation>
    <scope>NUCLEOTIDE SEQUENCE [LARGE SCALE GENOMIC DNA]</scope>
    <source>
        <strain evidence="8">Henan</strain>
    </source>
</reference>
<evidence type="ECO:0000256" key="6">
    <source>
        <dbReference type="ARBA" id="ARBA00023242"/>
    </source>
</evidence>
<dbReference type="Gene3D" id="3.30.70.270">
    <property type="match status" value="1"/>
</dbReference>
<keyword evidence="2" id="KW-0808">Transferase</keyword>
<dbReference type="Gene3D" id="3.40.1170.60">
    <property type="match status" value="1"/>
</dbReference>
<keyword evidence="4" id="KW-0227">DNA damage</keyword>
<feature type="non-terminal residue" evidence="8">
    <location>
        <position position="1"/>
    </location>
</feature>
<dbReference type="InterPro" id="IPR043128">
    <property type="entry name" value="Rev_trsase/Diguanyl_cyclase"/>
</dbReference>
<keyword evidence="6" id="KW-0539">Nucleus</keyword>
<dbReference type="PROSITE" id="PS50173">
    <property type="entry name" value="UMUC"/>
    <property type="match status" value="1"/>
</dbReference>
<proteinExistence type="predicted"/>
<dbReference type="AlphaFoldDB" id="G7YXT0"/>
<evidence type="ECO:0000313" key="9">
    <source>
        <dbReference type="Proteomes" id="UP000008909"/>
    </source>
</evidence>
<organism evidence="8 9">
    <name type="scientific">Clonorchis sinensis</name>
    <name type="common">Chinese liver fluke</name>
    <dbReference type="NCBI Taxonomy" id="79923"/>
    <lineage>
        <taxon>Eukaryota</taxon>
        <taxon>Metazoa</taxon>
        <taxon>Spiralia</taxon>
        <taxon>Lophotrochozoa</taxon>
        <taxon>Platyhelminthes</taxon>
        <taxon>Trematoda</taxon>
        <taxon>Digenea</taxon>
        <taxon>Opisthorchiida</taxon>
        <taxon>Opisthorchiata</taxon>
        <taxon>Opisthorchiidae</taxon>
        <taxon>Clonorchis</taxon>
    </lineage>
</organism>
<accession>G7YXT0</accession>
<dbReference type="GO" id="GO:0046872">
    <property type="term" value="F:metal ion binding"/>
    <property type="evidence" value="ECO:0007669"/>
    <property type="project" value="UniProtKB-KW"/>
</dbReference>
<dbReference type="GO" id="GO:0042276">
    <property type="term" value="P:error-prone translesion synthesis"/>
    <property type="evidence" value="ECO:0007669"/>
    <property type="project" value="TreeGrafter"/>
</dbReference>
<dbReference type="PANTHER" id="PTHR45873">
    <property type="entry name" value="DNA POLYMERASE ETA"/>
    <property type="match status" value="1"/>
</dbReference>
<evidence type="ECO:0000256" key="4">
    <source>
        <dbReference type="ARBA" id="ARBA00022763"/>
    </source>
</evidence>
<dbReference type="PANTHER" id="PTHR45873:SF1">
    <property type="entry name" value="DNA POLYMERASE ETA"/>
    <property type="match status" value="1"/>
</dbReference>
<evidence type="ECO:0000256" key="3">
    <source>
        <dbReference type="ARBA" id="ARBA00022723"/>
    </source>
</evidence>
<comment type="subcellular location">
    <subcellularLocation>
        <location evidence="1">Nucleus</location>
    </subcellularLocation>
</comment>
<evidence type="ECO:0000256" key="2">
    <source>
        <dbReference type="ARBA" id="ARBA00022679"/>
    </source>
</evidence>
<name>G7YXT0_CLOSI</name>